<organism evidence="9 10">
    <name type="scientific">Kytococcus schroeteri</name>
    <dbReference type="NCBI Taxonomy" id="138300"/>
    <lineage>
        <taxon>Bacteria</taxon>
        <taxon>Bacillati</taxon>
        <taxon>Actinomycetota</taxon>
        <taxon>Actinomycetes</taxon>
        <taxon>Micrococcales</taxon>
        <taxon>Kytococcaceae</taxon>
        <taxon>Kytococcus</taxon>
    </lineage>
</organism>
<keyword evidence="7" id="KW-0732">Signal</keyword>
<evidence type="ECO:0000256" key="3">
    <source>
        <dbReference type="ARBA" id="ARBA00022801"/>
    </source>
</evidence>
<feature type="compositionally biased region" description="Polar residues" evidence="6">
    <location>
        <begin position="57"/>
        <end position="71"/>
    </location>
</feature>
<dbReference type="Gene3D" id="3.40.50.200">
    <property type="entry name" value="Peptidase S8/S53 domain"/>
    <property type="match status" value="1"/>
</dbReference>
<sequence>MNRSVAIALAAALATTVTPSALAAPATVHADGHTPPSTSSTPATSATHRTTLEPRTVASSSTPVARTGQSRTRIQFKLAEGTSTTQRTSALAAEGPGVVSRLTRSGALRDVRPMVDAPASSLRSLKATAEQRSGAEQADMSLWMVARVDAGSRDEVLRRLQADPAVEAAMPQPLPVTPPEAMAAAAPAVASPEAVFRKDGRSPVNMLATADFSGRQTYRGPASQQGIEALAVNKLPGGKGENVAVSDVEFGWTMNHEDLSQLARSGALIATGTPSFSYPEHGTAVMGEVIGDENGSGVTGIAPKATGYVANAVSREYGFSAGAAITRSAQKLQAGDVILLEQQLTGCGGGFAPVEIDPAAYDAIRTAVAKGIHVVEAAGNGAQNLDSSCYGGTAFPGGRGDSGAIIVGAGASSRSGRVPGSRLSYSTYGSRVNVQGWGEMVTTTGYGDLQGGYASTQYTDVFSGTSSASPIVTGAVALVSSVAQQKGVSLTPAQMRSLLVRTGTPQQGSSGHIGPLPNVLAAVNSLGEGTDPGTDPDPEPTGCTGLASTTGALSGQGDRDILPNGSWFRTTSVSTQHACLKADGEFALYLQKWNGASWDYVAKSTSRTGTEEITYSAGAGYYRWMVYSWAGSGNYSLLATGL</sequence>
<feature type="region of interest" description="Disordered" evidence="6">
    <location>
        <begin position="27"/>
        <end position="71"/>
    </location>
</feature>
<protein>
    <recommendedName>
        <fullName evidence="8">Peptidase S8/S53 domain-containing protein</fullName>
    </recommendedName>
</protein>
<reference evidence="9 10" key="1">
    <citation type="submission" date="2017-12" db="EMBL/GenBank/DDBJ databases">
        <title>Phylogenetic diversity of female urinary microbiome.</title>
        <authorList>
            <person name="Thomas-White K."/>
            <person name="Wolfe A.J."/>
        </authorList>
    </citation>
    <scope>NUCLEOTIDE SEQUENCE [LARGE SCALE GENOMIC DNA]</scope>
    <source>
        <strain evidence="9 10">UMB1298</strain>
    </source>
</reference>
<keyword evidence="2" id="KW-0645">Protease</keyword>
<keyword evidence="3" id="KW-0378">Hydrolase</keyword>
<dbReference type="GO" id="GO:0006508">
    <property type="term" value="P:proteolysis"/>
    <property type="evidence" value="ECO:0007669"/>
    <property type="project" value="UniProtKB-KW"/>
</dbReference>
<dbReference type="EMBL" id="PKIZ01000009">
    <property type="protein sequence ID" value="PKZ41784.1"/>
    <property type="molecule type" value="Genomic_DNA"/>
</dbReference>
<dbReference type="InterPro" id="IPR050131">
    <property type="entry name" value="Peptidase_S8_subtilisin-like"/>
</dbReference>
<name>A0A2I1PAY2_9MICO</name>
<evidence type="ECO:0000259" key="8">
    <source>
        <dbReference type="Pfam" id="PF00082"/>
    </source>
</evidence>
<dbReference type="AlphaFoldDB" id="A0A2I1PAY2"/>
<evidence type="ECO:0000256" key="2">
    <source>
        <dbReference type="ARBA" id="ARBA00022670"/>
    </source>
</evidence>
<dbReference type="InterPro" id="IPR023828">
    <property type="entry name" value="Peptidase_S8_Ser-AS"/>
</dbReference>
<keyword evidence="10" id="KW-1185">Reference proteome</keyword>
<dbReference type="Gene3D" id="2.60.120.380">
    <property type="match status" value="1"/>
</dbReference>
<dbReference type="PANTHER" id="PTHR43806:SF11">
    <property type="entry name" value="CEREVISIN-RELATED"/>
    <property type="match status" value="1"/>
</dbReference>
<dbReference type="RefSeq" id="WP_101849521.1">
    <property type="nucleotide sequence ID" value="NZ_PKIZ01000009.1"/>
</dbReference>
<dbReference type="PRINTS" id="PR00723">
    <property type="entry name" value="SUBTILISIN"/>
</dbReference>
<proteinExistence type="inferred from homology"/>
<dbReference type="Proteomes" id="UP000234206">
    <property type="component" value="Unassembled WGS sequence"/>
</dbReference>
<dbReference type="InterPro" id="IPR015500">
    <property type="entry name" value="Peptidase_S8_subtilisin-rel"/>
</dbReference>
<dbReference type="PROSITE" id="PS00138">
    <property type="entry name" value="SUBTILASE_SER"/>
    <property type="match status" value="1"/>
</dbReference>
<dbReference type="SUPFAM" id="SSF52743">
    <property type="entry name" value="Subtilisin-like"/>
    <property type="match status" value="1"/>
</dbReference>
<comment type="caution">
    <text evidence="5">Lacks conserved residue(s) required for the propagation of feature annotation.</text>
</comment>
<dbReference type="Pfam" id="PF00082">
    <property type="entry name" value="Peptidase_S8"/>
    <property type="match status" value="1"/>
</dbReference>
<dbReference type="PANTHER" id="PTHR43806">
    <property type="entry name" value="PEPTIDASE S8"/>
    <property type="match status" value="1"/>
</dbReference>
<dbReference type="GO" id="GO:0004252">
    <property type="term" value="F:serine-type endopeptidase activity"/>
    <property type="evidence" value="ECO:0007669"/>
    <property type="project" value="InterPro"/>
</dbReference>
<evidence type="ECO:0000256" key="5">
    <source>
        <dbReference type="PROSITE-ProRule" id="PRU01240"/>
    </source>
</evidence>
<dbReference type="PROSITE" id="PS51892">
    <property type="entry name" value="SUBTILASE"/>
    <property type="match status" value="1"/>
</dbReference>
<dbReference type="OrthoDB" id="9790784at2"/>
<evidence type="ECO:0000313" key="10">
    <source>
        <dbReference type="Proteomes" id="UP000234206"/>
    </source>
</evidence>
<evidence type="ECO:0000256" key="7">
    <source>
        <dbReference type="SAM" id="SignalP"/>
    </source>
</evidence>
<accession>A0A2I1PAY2</accession>
<feature type="compositionally biased region" description="Low complexity" evidence="6">
    <location>
        <begin position="27"/>
        <end position="49"/>
    </location>
</feature>
<dbReference type="InterPro" id="IPR000209">
    <property type="entry name" value="Peptidase_S8/S53_dom"/>
</dbReference>
<feature type="signal peptide" evidence="7">
    <location>
        <begin position="1"/>
        <end position="23"/>
    </location>
</feature>
<evidence type="ECO:0000256" key="1">
    <source>
        <dbReference type="ARBA" id="ARBA00011073"/>
    </source>
</evidence>
<evidence type="ECO:0000313" key="9">
    <source>
        <dbReference type="EMBL" id="PKZ41784.1"/>
    </source>
</evidence>
<evidence type="ECO:0000256" key="6">
    <source>
        <dbReference type="SAM" id="MobiDB-lite"/>
    </source>
</evidence>
<comment type="similarity">
    <text evidence="1 5">Belongs to the peptidase S8 family.</text>
</comment>
<keyword evidence="4" id="KW-0720">Serine protease</keyword>
<feature type="domain" description="Peptidase S8/S53" evidence="8">
    <location>
        <begin position="277"/>
        <end position="505"/>
    </location>
</feature>
<gene>
    <name evidence="9" type="ORF">CYJ76_05920</name>
</gene>
<evidence type="ECO:0000256" key="4">
    <source>
        <dbReference type="ARBA" id="ARBA00022825"/>
    </source>
</evidence>
<feature type="chain" id="PRO_5014125422" description="Peptidase S8/S53 domain-containing protein" evidence="7">
    <location>
        <begin position="24"/>
        <end position="642"/>
    </location>
</feature>
<comment type="caution">
    <text evidence="9">The sequence shown here is derived from an EMBL/GenBank/DDBJ whole genome shotgun (WGS) entry which is preliminary data.</text>
</comment>
<dbReference type="InterPro" id="IPR036852">
    <property type="entry name" value="Peptidase_S8/S53_dom_sf"/>
</dbReference>